<evidence type="ECO:0000256" key="5">
    <source>
        <dbReference type="ARBA" id="ARBA00022491"/>
    </source>
</evidence>
<name>A0AAE3P5T7_9BACT</name>
<protein>
    <recommendedName>
        <fullName evidence="3">Ferric uptake regulation protein</fullName>
    </recommendedName>
</protein>
<dbReference type="PANTHER" id="PTHR33202">
    <property type="entry name" value="ZINC UPTAKE REGULATION PROTEIN"/>
    <property type="match status" value="1"/>
</dbReference>
<dbReference type="InterPro" id="IPR043135">
    <property type="entry name" value="Fur_C"/>
</dbReference>
<evidence type="ECO:0000256" key="9">
    <source>
        <dbReference type="ARBA" id="ARBA00023125"/>
    </source>
</evidence>
<feature type="binding site" evidence="11">
    <location>
        <position position="92"/>
    </location>
    <ligand>
        <name>Zn(2+)</name>
        <dbReference type="ChEBI" id="CHEBI:29105"/>
    </ligand>
</feature>
<comment type="similarity">
    <text evidence="2">Belongs to the Fur family.</text>
</comment>
<sequence length="139" mass="16260">MNEEKLKFYKSLGLKLTPQRLAILEYLENNRSHPSAEDIYNALKPRFPSMSFATVYNTMEVLVKKGLVKEISVESTRKRFDAFTHPHHHFFCKSCKKIIDVGTIKNNIKTPEELKDCELTEYQIIFFGLCPECKRKSKQ</sequence>
<gene>
    <name evidence="12" type="ORF">OD816_000784</name>
</gene>
<evidence type="ECO:0000256" key="6">
    <source>
        <dbReference type="ARBA" id="ARBA00022723"/>
    </source>
</evidence>
<dbReference type="GO" id="GO:0005737">
    <property type="term" value="C:cytoplasm"/>
    <property type="evidence" value="ECO:0007669"/>
    <property type="project" value="UniProtKB-SubCell"/>
</dbReference>
<dbReference type="GO" id="GO:0003700">
    <property type="term" value="F:DNA-binding transcription factor activity"/>
    <property type="evidence" value="ECO:0007669"/>
    <property type="project" value="InterPro"/>
</dbReference>
<evidence type="ECO:0000256" key="4">
    <source>
        <dbReference type="ARBA" id="ARBA00022490"/>
    </source>
</evidence>
<comment type="caution">
    <text evidence="12">The sequence shown here is derived from an EMBL/GenBank/DDBJ whole genome shotgun (WGS) entry which is preliminary data.</text>
</comment>
<evidence type="ECO:0000256" key="11">
    <source>
        <dbReference type="PIRSR" id="PIRSR602481-1"/>
    </source>
</evidence>
<dbReference type="EMBL" id="JAPHEG010000003">
    <property type="protein sequence ID" value="MDF2953539.1"/>
    <property type="molecule type" value="Genomic_DNA"/>
</dbReference>
<keyword evidence="8" id="KW-0805">Transcription regulation</keyword>
<dbReference type="GO" id="GO:0008270">
    <property type="term" value="F:zinc ion binding"/>
    <property type="evidence" value="ECO:0007669"/>
    <property type="project" value="TreeGrafter"/>
</dbReference>
<dbReference type="InterPro" id="IPR002481">
    <property type="entry name" value="FUR"/>
</dbReference>
<feature type="binding site" evidence="11">
    <location>
        <position position="130"/>
    </location>
    <ligand>
        <name>Zn(2+)</name>
        <dbReference type="ChEBI" id="CHEBI:29105"/>
    </ligand>
</feature>
<keyword evidence="6 11" id="KW-0479">Metal-binding</keyword>
<keyword evidence="10" id="KW-0804">Transcription</keyword>
<evidence type="ECO:0000256" key="2">
    <source>
        <dbReference type="ARBA" id="ARBA00007957"/>
    </source>
</evidence>
<evidence type="ECO:0000256" key="8">
    <source>
        <dbReference type="ARBA" id="ARBA00023015"/>
    </source>
</evidence>
<dbReference type="GO" id="GO:0045892">
    <property type="term" value="P:negative regulation of DNA-templated transcription"/>
    <property type="evidence" value="ECO:0007669"/>
    <property type="project" value="TreeGrafter"/>
</dbReference>
<evidence type="ECO:0000313" key="12">
    <source>
        <dbReference type="EMBL" id="MDF2953539.1"/>
    </source>
</evidence>
<evidence type="ECO:0000313" key="13">
    <source>
        <dbReference type="Proteomes" id="UP001144110"/>
    </source>
</evidence>
<evidence type="ECO:0000256" key="1">
    <source>
        <dbReference type="ARBA" id="ARBA00004496"/>
    </source>
</evidence>
<dbReference type="PANTHER" id="PTHR33202:SF7">
    <property type="entry name" value="FERRIC UPTAKE REGULATION PROTEIN"/>
    <property type="match status" value="1"/>
</dbReference>
<dbReference type="InterPro" id="IPR036390">
    <property type="entry name" value="WH_DNA-bd_sf"/>
</dbReference>
<comment type="cofactor">
    <cofactor evidence="11">
        <name>Zn(2+)</name>
        <dbReference type="ChEBI" id="CHEBI:29105"/>
    </cofactor>
    <text evidence="11">Binds 1 zinc ion per subunit.</text>
</comment>
<dbReference type="Pfam" id="PF01475">
    <property type="entry name" value="FUR"/>
    <property type="match status" value="1"/>
</dbReference>
<dbReference type="SUPFAM" id="SSF46785">
    <property type="entry name" value="Winged helix' DNA-binding domain"/>
    <property type="match status" value="1"/>
</dbReference>
<dbReference type="GO" id="GO:1900376">
    <property type="term" value="P:regulation of secondary metabolite biosynthetic process"/>
    <property type="evidence" value="ECO:0007669"/>
    <property type="project" value="TreeGrafter"/>
</dbReference>
<dbReference type="Proteomes" id="UP001144110">
    <property type="component" value="Unassembled WGS sequence"/>
</dbReference>
<keyword evidence="5" id="KW-0678">Repressor</keyword>
<comment type="subcellular location">
    <subcellularLocation>
        <location evidence="1">Cytoplasm</location>
    </subcellularLocation>
</comment>
<evidence type="ECO:0000256" key="7">
    <source>
        <dbReference type="ARBA" id="ARBA00022833"/>
    </source>
</evidence>
<proteinExistence type="inferred from homology"/>
<dbReference type="Gene3D" id="1.10.10.10">
    <property type="entry name" value="Winged helix-like DNA-binding domain superfamily/Winged helix DNA-binding domain"/>
    <property type="match status" value="1"/>
</dbReference>
<dbReference type="FunFam" id="1.10.10.10:FF:000007">
    <property type="entry name" value="Ferric uptake regulation protein"/>
    <property type="match status" value="1"/>
</dbReference>
<keyword evidence="4" id="KW-0963">Cytoplasm</keyword>
<dbReference type="AlphaFoldDB" id="A0AAE3P5T7"/>
<organism evidence="12 13">
    <name type="scientific">Candidatus Thermodesulfobacterium syntrophicum</name>
    <dbReference type="NCBI Taxonomy" id="3060442"/>
    <lineage>
        <taxon>Bacteria</taxon>
        <taxon>Pseudomonadati</taxon>
        <taxon>Thermodesulfobacteriota</taxon>
        <taxon>Thermodesulfobacteria</taxon>
        <taxon>Thermodesulfobacteriales</taxon>
        <taxon>Thermodesulfobacteriaceae</taxon>
        <taxon>Thermodesulfobacterium</taxon>
    </lineage>
</organism>
<reference evidence="12" key="1">
    <citation type="submission" date="2022-11" db="EMBL/GenBank/DDBJ databases">
        <title>Candidatus Alkanophaga archaea from heated hydrothermal vent sediment oxidize petroleum alkanes.</title>
        <authorList>
            <person name="Zehnle H."/>
            <person name="Laso-Perez R."/>
            <person name="Lipp J."/>
            <person name="Teske A."/>
            <person name="Wegener G."/>
        </authorList>
    </citation>
    <scope>NUCLEOTIDE SEQUENCE</scope>
    <source>
        <strain evidence="12">MCA70</strain>
    </source>
</reference>
<dbReference type="CDD" id="cd07153">
    <property type="entry name" value="Fur_like"/>
    <property type="match status" value="1"/>
</dbReference>
<dbReference type="GO" id="GO:0000976">
    <property type="term" value="F:transcription cis-regulatory region binding"/>
    <property type="evidence" value="ECO:0007669"/>
    <property type="project" value="TreeGrafter"/>
</dbReference>
<dbReference type="InterPro" id="IPR036388">
    <property type="entry name" value="WH-like_DNA-bd_sf"/>
</dbReference>
<evidence type="ECO:0000256" key="10">
    <source>
        <dbReference type="ARBA" id="ARBA00023163"/>
    </source>
</evidence>
<keyword evidence="9" id="KW-0238">DNA-binding</keyword>
<feature type="binding site" evidence="11">
    <location>
        <position position="133"/>
    </location>
    <ligand>
        <name>Zn(2+)</name>
        <dbReference type="ChEBI" id="CHEBI:29105"/>
    </ligand>
</feature>
<feature type="binding site" evidence="11">
    <location>
        <position position="95"/>
    </location>
    <ligand>
        <name>Zn(2+)</name>
        <dbReference type="ChEBI" id="CHEBI:29105"/>
    </ligand>
</feature>
<evidence type="ECO:0000256" key="3">
    <source>
        <dbReference type="ARBA" id="ARBA00020910"/>
    </source>
</evidence>
<keyword evidence="7 11" id="KW-0862">Zinc</keyword>
<dbReference type="Gene3D" id="3.30.1490.190">
    <property type="match status" value="1"/>
</dbReference>
<accession>A0AAE3P5T7</accession>